<gene>
    <name evidence="1" type="ORF">CUN48_04550</name>
</gene>
<comment type="caution">
    <text evidence="1">The sequence shown here is derived from an EMBL/GenBank/DDBJ whole genome shotgun (WGS) entry which is preliminary data.</text>
</comment>
<organism evidence="1 2">
    <name type="scientific">Candidatus Thermofonsia Clade 3 bacterium</name>
    <dbReference type="NCBI Taxonomy" id="2364212"/>
    <lineage>
        <taxon>Bacteria</taxon>
        <taxon>Bacillati</taxon>
        <taxon>Chloroflexota</taxon>
        <taxon>Candidatus Thermofontia</taxon>
        <taxon>Candidatus Thermofonsia Clade 3</taxon>
    </lineage>
</organism>
<evidence type="ECO:0000313" key="1">
    <source>
        <dbReference type="EMBL" id="PJF48228.1"/>
    </source>
</evidence>
<sequence length="336" mass="36616">MRLVQFLDEAGRQRVGVPSDDGSQLRVVREAAGVYELALEAARSGRSLGELVARRLSDEVVSYDRVIAERRILPPFTHPEPARLLLSGTGLNHLGSALARNAMHAQAHASGDAPMKKTDSLILFEWGLAGGKPAPGEIGSQPEWFYKGDGSWVTSPEQPLLMPPWALDGGEEAELAGLYVIGDDGEVLRVGFALANEFSDHVMERQNYLYLAHSKLRPCSFGPEVLLGDIPTGVTGEVRVRRGDAVIWAESFATGEANMSHTIANIEHHHFKYAPFRRPGDAHVHFFGASALSCAAGVTAQPGDVFEIESPLFGRPLRNPLMRSAERDVLVRVRVL</sequence>
<dbReference type="SUPFAM" id="SSF56529">
    <property type="entry name" value="FAH"/>
    <property type="match status" value="1"/>
</dbReference>
<dbReference type="Gene3D" id="3.90.850.10">
    <property type="entry name" value="Fumarylacetoacetase-like, C-terminal domain"/>
    <property type="match status" value="1"/>
</dbReference>
<evidence type="ECO:0000313" key="2">
    <source>
        <dbReference type="Proteomes" id="UP000230790"/>
    </source>
</evidence>
<dbReference type="EMBL" id="PGTN01000020">
    <property type="protein sequence ID" value="PJF48228.1"/>
    <property type="molecule type" value="Genomic_DNA"/>
</dbReference>
<proteinExistence type="predicted"/>
<dbReference type="InterPro" id="IPR009645">
    <property type="entry name" value="GguC"/>
</dbReference>
<dbReference type="NCBIfam" id="NF040903">
    <property type="entry name" value="GguC"/>
    <property type="match status" value="1"/>
</dbReference>
<reference evidence="1 2" key="1">
    <citation type="submission" date="2017-11" db="EMBL/GenBank/DDBJ databases">
        <title>Evolution of Phototrophy in the Chloroflexi Phylum Driven by Horizontal Gene Transfer.</title>
        <authorList>
            <person name="Ward L.M."/>
            <person name="Hemp J."/>
            <person name="Shih P.M."/>
            <person name="Mcglynn S.E."/>
            <person name="Fischer W."/>
        </authorList>
    </citation>
    <scope>NUCLEOTIDE SEQUENCE [LARGE SCALE GENOMIC DNA]</scope>
    <source>
        <strain evidence="1">JP3_7</strain>
    </source>
</reference>
<protein>
    <submittedName>
        <fullName evidence="1">FAH family protein</fullName>
    </submittedName>
</protein>
<accession>A0A2M8QEN9</accession>
<dbReference type="AlphaFoldDB" id="A0A2M8QEN9"/>
<name>A0A2M8QEN9_9CHLR</name>
<dbReference type="PIRSF" id="PIRSF033905">
    <property type="entry name" value="UCP033905"/>
    <property type="match status" value="1"/>
</dbReference>
<dbReference type="Proteomes" id="UP000230790">
    <property type="component" value="Unassembled WGS sequence"/>
</dbReference>
<dbReference type="GO" id="GO:0003824">
    <property type="term" value="F:catalytic activity"/>
    <property type="evidence" value="ECO:0007669"/>
    <property type="project" value="InterPro"/>
</dbReference>
<dbReference type="InterPro" id="IPR036663">
    <property type="entry name" value="Fumarylacetoacetase_C_sf"/>
</dbReference>